<dbReference type="EMBL" id="CP015163">
    <property type="protein sequence ID" value="AXB42939.1"/>
    <property type="molecule type" value="Genomic_DNA"/>
</dbReference>
<evidence type="ECO:0000259" key="4">
    <source>
        <dbReference type="PROSITE" id="PS51118"/>
    </source>
</evidence>
<dbReference type="OrthoDB" id="370168at2"/>
<keyword evidence="6" id="KW-1185">Reference proteome</keyword>
<accession>A0A344L4G5</accession>
<evidence type="ECO:0000313" key="6">
    <source>
        <dbReference type="Proteomes" id="UP000250434"/>
    </source>
</evidence>
<evidence type="ECO:0000256" key="3">
    <source>
        <dbReference type="ARBA" id="ARBA00023163"/>
    </source>
</evidence>
<dbReference type="PANTHER" id="PTHR33204:SF39">
    <property type="entry name" value="TRANSCRIPTIONAL REGULATORY PROTEIN"/>
    <property type="match status" value="1"/>
</dbReference>
<dbReference type="AlphaFoldDB" id="A0A344L4G5"/>
<organism evidence="5 6">
    <name type="scientific">Amycolatopsis albispora</name>
    <dbReference type="NCBI Taxonomy" id="1804986"/>
    <lineage>
        <taxon>Bacteria</taxon>
        <taxon>Bacillati</taxon>
        <taxon>Actinomycetota</taxon>
        <taxon>Actinomycetes</taxon>
        <taxon>Pseudonocardiales</taxon>
        <taxon>Pseudonocardiaceae</taxon>
        <taxon>Amycolatopsis</taxon>
    </lineage>
</organism>
<dbReference type="Proteomes" id="UP000250434">
    <property type="component" value="Chromosome"/>
</dbReference>
<dbReference type="GO" id="GO:0003677">
    <property type="term" value="F:DNA binding"/>
    <property type="evidence" value="ECO:0007669"/>
    <property type="project" value="UniProtKB-KW"/>
</dbReference>
<dbReference type="InterPro" id="IPR002577">
    <property type="entry name" value="HTH_HxlR"/>
</dbReference>
<protein>
    <submittedName>
        <fullName evidence="5">HxlR family transcriptional regulator</fullName>
    </submittedName>
</protein>
<proteinExistence type="predicted"/>
<gene>
    <name evidence="5" type="ORF">A4R43_10610</name>
</gene>
<dbReference type="Pfam" id="PF01638">
    <property type="entry name" value="HxlR"/>
    <property type="match status" value="1"/>
</dbReference>
<name>A0A344L4G5_9PSEU</name>
<keyword evidence="2" id="KW-0238">DNA-binding</keyword>
<dbReference type="Gene3D" id="1.10.10.10">
    <property type="entry name" value="Winged helix-like DNA-binding domain superfamily/Winged helix DNA-binding domain"/>
    <property type="match status" value="1"/>
</dbReference>
<sequence>MGTEQARVDALAYEIFHGVSGKWALPVLNLIGERTLRFGEVYAAAEGISHKMLTQTLRGLERDGVVARRVHPTVPPKVEYSLTEAGQALRGTLNQLCGWTRRYLEHIDAARAGFGSQG</sequence>
<dbReference type="InterPro" id="IPR036388">
    <property type="entry name" value="WH-like_DNA-bd_sf"/>
</dbReference>
<evidence type="ECO:0000256" key="2">
    <source>
        <dbReference type="ARBA" id="ARBA00023125"/>
    </source>
</evidence>
<dbReference type="KEGG" id="aab:A4R43_10610"/>
<dbReference type="PROSITE" id="PS51118">
    <property type="entry name" value="HTH_HXLR"/>
    <property type="match status" value="1"/>
</dbReference>
<dbReference type="SUPFAM" id="SSF46785">
    <property type="entry name" value="Winged helix' DNA-binding domain"/>
    <property type="match status" value="1"/>
</dbReference>
<dbReference type="InterPro" id="IPR036390">
    <property type="entry name" value="WH_DNA-bd_sf"/>
</dbReference>
<keyword evidence="1" id="KW-0805">Transcription regulation</keyword>
<evidence type="ECO:0000256" key="1">
    <source>
        <dbReference type="ARBA" id="ARBA00023015"/>
    </source>
</evidence>
<dbReference type="PANTHER" id="PTHR33204">
    <property type="entry name" value="TRANSCRIPTIONAL REGULATOR, MARR FAMILY"/>
    <property type="match status" value="1"/>
</dbReference>
<reference evidence="5 6" key="1">
    <citation type="submission" date="2016-04" db="EMBL/GenBank/DDBJ databases">
        <title>Complete genome sequence and analysis of deep-sea sediment isolate, Amycolatopsis sp. WP1.</title>
        <authorList>
            <person name="Wang H."/>
            <person name="Chen S."/>
            <person name="Wu Q."/>
        </authorList>
    </citation>
    <scope>NUCLEOTIDE SEQUENCE [LARGE SCALE GENOMIC DNA]</scope>
    <source>
        <strain evidence="5 6">WP1</strain>
    </source>
</reference>
<dbReference type="RefSeq" id="WP_113692188.1">
    <property type="nucleotide sequence ID" value="NZ_CP015163.1"/>
</dbReference>
<keyword evidence="3" id="KW-0804">Transcription</keyword>
<feature type="domain" description="HTH hxlR-type" evidence="4">
    <location>
        <begin position="8"/>
        <end position="108"/>
    </location>
</feature>
<evidence type="ECO:0000313" key="5">
    <source>
        <dbReference type="EMBL" id="AXB42939.1"/>
    </source>
</evidence>